<reference evidence="9" key="1">
    <citation type="submission" date="2021-02" db="EMBL/GenBank/DDBJ databases">
        <title>Psilocybe cubensis genome.</title>
        <authorList>
            <person name="Mckernan K.J."/>
            <person name="Crawford S."/>
            <person name="Trippe A."/>
            <person name="Kane L.T."/>
            <person name="Mclaughlin S."/>
        </authorList>
    </citation>
    <scope>NUCLEOTIDE SEQUENCE [LARGE SCALE GENOMIC DNA]</scope>
    <source>
        <strain evidence="9">MGC-MH-2018</strain>
    </source>
</reference>
<feature type="transmembrane region" description="Helical" evidence="7">
    <location>
        <begin position="437"/>
        <end position="459"/>
    </location>
</feature>
<comment type="subcellular location">
    <subcellularLocation>
        <location evidence="1">Membrane</location>
        <topology evidence="1">Multi-pass membrane protein</topology>
    </subcellularLocation>
</comment>
<feature type="transmembrane region" description="Helical" evidence="7">
    <location>
        <begin position="318"/>
        <end position="338"/>
    </location>
</feature>
<organism evidence="9">
    <name type="scientific">Psilocybe cubensis</name>
    <name type="common">Psychedelic mushroom</name>
    <name type="synonym">Stropharia cubensis</name>
    <dbReference type="NCBI Taxonomy" id="181762"/>
    <lineage>
        <taxon>Eukaryota</taxon>
        <taxon>Fungi</taxon>
        <taxon>Dikarya</taxon>
        <taxon>Basidiomycota</taxon>
        <taxon>Agaricomycotina</taxon>
        <taxon>Agaricomycetes</taxon>
        <taxon>Agaricomycetidae</taxon>
        <taxon>Agaricales</taxon>
        <taxon>Agaricineae</taxon>
        <taxon>Strophariaceae</taxon>
        <taxon>Psilocybe</taxon>
    </lineage>
</organism>
<dbReference type="FunFam" id="1.20.1250.20:FF:000018">
    <property type="entry name" value="MFS transporter permease"/>
    <property type="match status" value="1"/>
</dbReference>
<evidence type="ECO:0000256" key="5">
    <source>
        <dbReference type="ARBA" id="ARBA00023136"/>
    </source>
</evidence>
<dbReference type="InterPro" id="IPR036259">
    <property type="entry name" value="MFS_trans_sf"/>
</dbReference>
<dbReference type="InterPro" id="IPR011701">
    <property type="entry name" value="MFS"/>
</dbReference>
<dbReference type="PROSITE" id="PS50850">
    <property type="entry name" value="MFS"/>
    <property type="match status" value="1"/>
</dbReference>
<keyword evidence="4 7" id="KW-1133">Transmembrane helix</keyword>
<dbReference type="Gene3D" id="1.20.1250.20">
    <property type="entry name" value="MFS general substrate transporter like domains"/>
    <property type="match status" value="2"/>
</dbReference>
<feature type="transmembrane region" description="Helical" evidence="7">
    <location>
        <begin position="405"/>
        <end position="425"/>
    </location>
</feature>
<feature type="transmembrane region" description="Helical" evidence="7">
    <location>
        <begin position="118"/>
        <end position="138"/>
    </location>
</feature>
<gene>
    <name evidence="9" type="ORF">JR316_001359</name>
</gene>
<evidence type="ECO:0000256" key="2">
    <source>
        <dbReference type="ARBA" id="ARBA00022448"/>
    </source>
</evidence>
<sequence length="483" mass="54173">MSSTGSKQSIDDLKDERDFRGDSEKFEPKTVQEEYGAAFIKKTIRLIDWRMLPLLGLVYSVALVDRTNLGVARTAGMQEDLRLDIGERYSIASMVYFFPYTLFQIPGNIILRMIGARAWLTICVVGWGAAQLGMAFVTNWGELSIARVFLGAFEAGLFPSVAFIITTWYTRYEVQKRLAIFYLSSIVVNSFSSIIAYGITKLKGKADLNGWQWIFLLEGIFTIVLGILTWLYIPDFPDKSRFINEKQRAMILARVEEDRGDSVPDEMTGAKVILHLKDPLVYMYALMFIATTMPAYAIAFFSTIIIKGMGYSEKAALLLTAPPGAFAGVSCFFFAWLSDRTKKRAIWMVLQNFICIIGLFLTAYATSNPVRYFGLFLVNAGATGCVPGVLAYSANNITTHTKRSVQTAFIITAGGIGGIMATTIFRQQDFPRYLNGLWATVGLQILMIILLAVTTFIFTRRNRLRREGKVGPLEGQEDFYYTL</sequence>
<evidence type="ECO:0000256" key="1">
    <source>
        <dbReference type="ARBA" id="ARBA00004141"/>
    </source>
</evidence>
<evidence type="ECO:0000256" key="4">
    <source>
        <dbReference type="ARBA" id="ARBA00022989"/>
    </source>
</evidence>
<evidence type="ECO:0000256" key="3">
    <source>
        <dbReference type="ARBA" id="ARBA00022692"/>
    </source>
</evidence>
<feature type="transmembrane region" description="Helical" evidence="7">
    <location>
        <begin position="372"/>
        <end position="393"/>
    </location>
</feature>
<feature type="region of interest" description="Disordered" evidence="6">
    <location>
        <begin position="1"/>
        <end position="23"/>
    </location>
</feature>
<feature type="domain" description="Major facilitator superfamily (MFS) profile" evidence="8">
    <location>
        <begin position="51"/>
        <end position="463"/>
    </location>
</feature>
<evidence type="ECO:0000259" key="8">
    <source>
        <dbReference type="PROSITE" id="PS50850"/>
    </source>
</evidence>
<dbReference type="OrthoDB" id="3639251at2759"/>
<name>A0A8H8CR39_PSICU</name>
<keyword evidence="5 7" id="KW-0472">Membrane</keyword>
<dbReference type="AlphaFoldDB" id="A0A8H8CR39"/>
<keyword evidence="2" id="KW-0813">Transport</keyword>
<evidence type="ECO:0000256" key="6">
    <source>
        <dbReference type="SAM" id="MobiDB-lite"/>
    </source>
</evidence>
<dbReference type="PANTHER" id="PTHR43791:SF3">
    <property type="entry name" value="MAJOR FACILITATOR SUPERFAMILY (MFS) PROFILE DOMAIN-CONTAINING PROTEIN"/>
    <property type="match status" value="1"/>
</dbReference>
<evidence type="ECO:0000256" key="7">
    <source>
        <dbReference type="SAM" id="Phobius"/>
    </source>
</evidence>
<accession>A0A8H8CR39</accession>
<feature type="transmembrane region" description="Helical" evidence="7">
    <location>
        <begin position="89"/>
        <end position="111"/>
    </location>
</feature>
<feature type="transmembrane region" description="Helical" evidence="7">
    <location>
        <begin position="211"/>
        <end position="233"/>
    </location>
</feature>
<dbReference type="PANTHER" id="PTHR43791">
    <property type="entry name" value="PERMEASE-RELATED"/>
    <property type="match status" value="1"/>
</dbReference>
<protein>
    <recommendedName>
        <fullName evidence="8">Major facilitator superfamily (MFS) profile domain-containing protein</fullName>
    </recommendedName>
</protein>
<dbReference type="GO" id="GO:0022857">
    <property type="term" value="F:transmembrane transporter activity"/>
    <property type="evidence" value="ECO:0007669"/>
    <property type="project" value="InterPro"/>
</dbReference>
<feature type="transmembrane region" description="Helical" evidence="7">
    <location>
        <begin position="144"/>
        <end position="166"/>
    </location>
</feature>
<keyword evidence="3 7" id="KW-0812">Transmembrane</keyword>
<feature type="transmembrane region" description="Helical" evidence="7">
    <location>
        <begin position="178"/>
        <end position="199"/>
    </location>
</feature>
<feature type="compositionally biased region" description="Basic and acidic residues" evidence="6">
    <location>
        <begin position="9"/>
        <end position="23"/>
    </location>
</feature>
<dbReference type="FunFam" id="1.20.1250.20:FF:000013">
    <property type="entry name" value="MFS general substrate transporter"/>
    <property type="match status" value="1"/>
</dbReference>
<dbReference type="EMBL" id="JAFIQS010000001">
    <property type="protein sequence ID" value="KAG5174696.1"/>
    <property type="molecule type" value="Genomic_DNA"/>
</dbReference>
<dbReference type="InterPro" id="IPR020846">
    <property type="entry name" value="MFS_dom"/>
</dbReference>
<feature type="transmembrane region" description="Helical" evidence="7">
    <location>
        <begin position="281"/>
        <end position="306"/>
    </location>
</feature>
<proteinExistence type="predicted"/>
<comment type="caution">
    <text evidence="9">The sequence shown here is derived from an EMBL/GenBank/DDBJ whole genome shotgun (WGS) entry which is preliminary data.</text>
</comment>
<evidence type="ECO:0000313" key="9">
    <source>
        <dbReference type="EMBL" id="KAG5174696.1"/>
    </source>
</evidence>
<dbReference type="GO" id="GO:0016020">
    <property type="term" value="C:membrane"/>
    <property type="evidence" value="ECO:0007669"/>
    <property type="project" value="UniProtKB-SubCell"/>
</dbReference>
<feature type="transmembrane region" description="Helical" evidence="7">
    <location>
        <begin position="345"/>
        <end position="366"/>
    </location>
</feature>
<dbReference type="SUPFAM" id="SSF103473">
    <property type="entry name" value="MFS general substrate transporter"/>
    <property type="match status" value="1"/>
</dbReference>
<dbReference type="Pfam" id="PF07690">
    <property type="entry name" value="MFS_1"/>
    <property type="match status" value="1"/>
</dbReference>